<feature type="compositionally biased region" description="Basic and acidic residues" evidence="1">
    <location>
        <begin position="445"/>
        <end position="456"/>
    </location>
</feature>
<dbReference type="AlphaFoldDB" id="A0AAV0AM90"/>
<comment type="caution">
    <text evidence="3">The sequence shown here is derived from an EMBL/GenBank/DDBJ whole genome shotgun (WGS) entry which is preliminary data.</text>
</comment>
<evidence type="ECO:0000313" key="4">
    <source>
        <dbReference type="Proteomes" id="UP001153365"/>
    </source>
</evidence>
<feature type="compositionally biased region" description="Polar residues" evidence="1">
    <location>
        <begin position="41"/>
        <end position="51"/>
    </location>
</feature>
<feature type="region of interest" description="Disordered" evidence="1">
    <location>
        <begin position="65"/>
        <end position="88"/>
    </location>
</feature>
<feature type="region of interest" description="Disordered" evidence="1">
    <location>
        <begin position="23"/>
        <end position="51"/>
    </location>
</feature>
<dbReference type="EMBL" id="CALTRL010000799">
    <property type="protein sequence ID" value="CAH7669701.1"/>
    <property type="molecule type" value="Genomic_DNA"/>
</dbReference>
<dbReference type="Proteomes" id="UP001153365">
    <property type="component" value="Unassembled WGS sequence"/>
</dbReference>
<proteinExistence type="predicted"/>
<name>A0AAV0AM90_PHAPC</name>
<evidence type="ECO:0000256" key="2">
    <source>
        <dbReference type="SAM" id="SignalP"/>
    </source>
</evidence>
<feature type="compositionally biased region" description="Polar residues" evidence="1">
    <location>
        <begin position="294"/>
        <end position="310"/>
    </location>
</feature>
<keyword evidence="4" id="KW-1185">Reference proteome</keyword>
<evidence type="ECO:0000256" key="1">
    <source>
        <dbReference type="SAM" id="MobiDB-lite"/>
    </source>
</evidence>
<feature type="chain" id="PRO_5043852265" evidence="2">
    <location>
        <begin position="24"/>
        <end position="473"/>
    </location>
</feature>
<feature type="compositionally biased region" description="Acidic residues" evidence="1">
    <location>
        <begin position="435"/>
        <end position="444"/>
    </location>
</feature>
<reference evidence="3" key="1">
    <citation type="submission" date="2022-06" db="EMBL/GenBank/DDBJ databases">
        <authorList>
            <consortium name="SYNGENTA / RWTH Aachen University"/>
        </authorList>
    </citation>
    <scope>NUCLEOTIDE SEQUENCE</scope>
</reference>
<protein>
    <submittedName>
        <fullName evidence="3">Expressed protein</fullName>
    </submittedName>
</protein>
<feature type="compositionally biased region" description="Polar residues" evidence="1">
    <location>
        <begin position="425"/>
        <end position="434"/>
    </location>
</feature>
<evidence type="ECO:0000313" key="3">
    <source>
        <dbReference type="EMBL" id="CAH7669701.1"/>
    </source>
</evidence>
<feature type="region of interest" description="Disordered" evidence="1">
    <location>
        <begin position="415"/>
        <end position="459"/>
    </location>
</feature>
<gene>
    <name evidence="3" type="ORF">PPACK8108_LOCUS4342</name>
</gene>
<feature type="compositionally biased region" description="Polar residues" evidence="1">
    <location>
        <begin position="319"/>
        <end position="328"/>
    </location>
</feature>
<accession>A0AAV0AM90</accession>
<feature type="region of interest" description="Disordered" evidence="1">
    <location>
        <begin position="287"/>
        <end position="330"/>
    </location>
</feature>
<organism evidence="3 4">
    <name type="scientific">Phakopsora pachyrhizi</name>
    <name type="common">Asian soybean rust disease fungus</name>
    <dbReference type="NCBI Taxonomy" id="170000"/>
    <lineage>
        <taxon>Eukaryota</taxon>
        <taxon>Fungi</taxon>
        <taxon>Dikarya</taxon>
        <taxon>Basidiomycota</taxon>
        <taxon>Pucciniomycotina</taxon>
        <taxon>Pucciniomycetes</taxon>
        <taxon>Pucciniales</taxon>
        <taxon>Phakopsoraceae</taxon>
        <taxon>Phakopsora</taxon>
    </lineage>
</organism>
<keyword evidence="2" id="KW-0732">Signal</keyword>
<feature type="signal peptide" evidence="2">
    <location>
        <begin position="1"/>
        <end position="23"/>
    </location>
</feature>
<sequence length="473" mass="51083">MKLSQSFVVVSLSMAAQTQIGLAAPMPNSPEPGSLHHARSPNPNSAQEEGSLNPIQDLLSRSLNRDDYSERHSRNGSPRHNYDGDGNGLLGVDVNFKRRESVERLERRGLDGLLSPILDITNGIPIAGPLVGSTVIQAEKTLVPVLGAVENLPIVGDVIKPLHLAQRDLLDLVKQLPIVGPVAAPLVTPVNDALSPIIKTVAGPLKSLPIVGDLLSSQKLIRRKITAQKEPAPLLSASIGLKKRENPYNSFNVDSQPLSRAGGAFPIEPSNSLDHLTLPNHIVQAEDHSHGEHPQSSAYDEQYPSSTKPQSPNPAKLLRSTSGPTGTESLLDPLSSVSIASHLGTIPMLGSQITSQSSSIPMIRAQSGSNPLSTAQSVTSPLIVGIPEQYKILEQKDERKPKPVNLIKSSTLPTIMEMNEDEEQPTSASTQSENVEYENDAADPDPEKENSEEKLSRRAKLQKLFRRRLSFIN</sequence>